<organism evidence="3 4">
    <name type="scientific">Nocardia aurantia</name>
    <dbReference type="NCBI Taxonomy" id="2585199"/>
    <lineage>
        <taxon>Bacteria</taxon>
        <taxon>Bacillati</taxon>
        <taxon>Actinomycetota</taxon>
        <taxon>Actinomycetes</taxon>
        <taxon>Mycobacteriales</taxon>
        <taxon>Nocardiaceae</taxon>
        <taxon>Nocardia</taxon>
    </lineage>
</organism>
<proteinExistence type="predicted"/>
<name>A0A7K0DKX0_9NOCA</name>
<comment type="caution">
    <text evidence="3">The sequence shown here is derived from an EMBL/GenBank/DDBJ whole genome shotgun (WGS) entry which is preliminary data.</text>
</comment>
<sequence length="246" mass="25501">MGELFPARADRFEELGTLMTVRSAAARASGRDELRVAVRVVVAVLLVGAVAGVAWGLLAPPEKVLVVDPKHGIPLTGESAHRFDAMAIFVSFAAAAGLLSAVGAWRLARRSRGPLLEAAVLIGSLAGTAIMVWAGEHVARLLHPRPADPALRSLVDMAPTVEGASGQLFGMTVPILHAGPALVVQPLIASLAVLILAALSTSEDLHTGRGAAVPGEPPYLSDISYGPYRTASTQPGRPVDSTDPRP</sequence>
<feature type="region of interest" description="Disordered" evidence="1">
    <location>
        <begin position="206"/>
        <end position="246"/>
    </location>
</feature>
<evidence type="ECO:0000256" key="2">
    <source>
        <dbReference type="SAM" id="Phobius"/>
    </source>
</evidence>
<feature type="transmembrane region" description="Helical" evidence="2">
    <location>
        <begin position="85"/>
        <end position="108"/>
    </location>
</feature>
<dbReference type="Proteomes" id="UP000431401">
    <property type="component" value="Unassembled WGS sequence"/>
</dbReference>
<reference evidence="3 4" key="1">
    <citation type="submission" date="2019-10" db="EMBL/GenBank/DDBJ databases">
        <title>Nocardia macrotermitis sp. nov. and Nocardia aurantia sp. nov., isolated from the gut of fungus growing-termite Macrotermes natalensis.</title>
        <authorList>
            <person name="Benndorf R."/>
            <person name="Schwitalla J."/>
            <person name="Martin K."/>
            <person name="De Beer W."/>
            <person name="Kaster A.-K."/>
            <person name="Vollmers J."/>
            <person name="Poulsen M."/>
            <person name="Beemelmanns C."/>
        </authorList>
    </citation>
    <scope>NUCLEOTIDE SEQUENCE [LARGE SCALE GENOMIC DNA]</scope>
    <source>
        <strain evidence="3 4">RB56</strain>
    </source>
</reference>
<feature type="transmembrane region" description="Helical" evidence="2">
    <location>
        <begin position="175"/>
        <end position="199"/>
    </location>
</feature>
<dbReference type="Pfam" id="PF10821">
    <property type="entry name" value="DUF2567"/>
    <property type="match status" value="1"/>
</dbReference>
<feature type="transmembrane region" description="Helical" evidence="2">
    <location>
        <begin position="115"/>
        <end position="134"/>
    </location>
</feature>
<accession>A0A7K0DKX0</accession>
<keyword evidence="2" id="KW-0472">Membrane</keyword>
<evidence type="ECO:0000313" key="3">
    <source>
        <dbReference type="EMBL" id="MQY25444.1"/>
    </source>
</evidence>
<evidence type="ECO:0000256" key="1">
    <source>
        <dbReference type="SAM" id="MobiDB-lite"/>
    </source>
</evidence>
<evidence type="ECO:0008006" key="5">
    <source>
        <dbReference type="Google" id="ProtNLM"/>
    </source>
</evidence>
<keyword evidence="2" id="KW-0812">Transmembrane</keyword>
<dbReference type="InterPro" id="IPR021213">
    <property type="entry name" value="DUF2567"/>
</dbReference>
<evidence type="ECO:0000313" key="4">
    <source>
        <dbReference type="Proteomes" id="UP000431401"/>
    </source>
</evidence>
<gene>
    <name evidence="3" type="ORF">NRB56_10010</name>
</gene>
<keyword evidence="2" id="KW-1133">Transmembrane helix</keyword>
<feature type="transmembrane region" description="Helical" evidence="2">
    <location>
        <begin position="36"/>
        <end position="58"/>
    </location>
</feature>
<dbReference type="EMBL" id="WEGI01000002">
    <property type="protein sequence ID" value="MQY25444.1"/>
    <property type="molecule type" value="Genomic_DNA"/>
</dbReference>
<protein>
    <recommendedName>
        <fullName evidence="5">DUF2567 domain-containing protein</fullName>
    </recommendedName>
</protein>
<dbReference type="AlphaFoldDB" id="A0A7K0DKX0"/>
<keyword evidence="4" id="KW-1185">Reference proteome</keyword>